<keyword evidence="3" id="KW-1185">Reference proteome</keyword>
<dbReference type="EMBL" id="ACCL02000012">
    <property type="protein sequence ID" value="EET60259.1"/>
    <property type="molecule type" value="Genomic_DNA"/>
</dbReference>
<evidence type="ECO:0000256" key="1">
    <source>
        <dbReference type="SAM" id="Phobius"/>
    </source>
</evidence>
<dbReference type="STRING" id="168384.SAMN05660368_00925"/>
<proteinExistence type="predicted"/>
<protein>
    <submittedName>
        <fullName evidence="2">Uncharacterized protein</fullName>
    </submittedName>
</protein>
<evidence type="ECO:0000313" key="2">
    <source>
        <dbReference type="EMBL" id="EET60259.1"/>
    </source>
</evidence>
<evidence type="ECO:0000313" key="3">
    <source>
        <dbReference type="Proteomes" id="UP000005561"/>
    </source>
</evidence>
<reference evidence="2" key="1">
    <citation type="submission" date="2009-07" db="EMBL/GenBank/DDBJ databases">
        <authorList>
            <person name="Weinstock G."/>
            <person name="Sodergren E."/>
            <person name="Clifton S."/>
            <person name="Fulton L."/>
            <person name="Fulton B."/>
            <person name="Courtney L."/>
            <person name="Fronick C."/>
            <person name="Harrison M."/>
            <person name="Strong C."/>
            <person name="Farmer C."/>
            <person name="Delahaunty K."/>
            <person name="Markovic C."/>
            <person name="Hall O."/>
            <person name="Minx P."/>
            <person name="Tomlinson C."/>
            <person name="Mitreva M."/>
            <person name="Nelson J."/>
            <person name="Hou S."/>
            <person name="Wollam A."/>
            <person name="Pepin K.H."/>
            <person name="Johnson M."/>
            <person name="Bhonagiri V."/>
            <person name="Nash W.E."/>
            <person name="Warren W."/>
            <person name="Chinwalla A."/>
            <person name="Mardis E.R."/>
            <person name="Wilson R.K."/>
        </authorList>
    </citation>
    <scope>NUCLEOTIDE SEQUENCE [LARGE SCALE GENOMIC DNA]</scope>
    <source>
        <strain evidence="2">DSM 14469</strain>
    </source>
</reference>
<dbReference type="Proteomes" id="UP000005561">
    <property type="component" value="Unassembled WGS sequence"/>
</dbReference>
<keyword evidence="1" id="KW-0812">Transmembrane</keyword>
<gene>
    <name evidence="2" type="ORF">BRYFOR_07819</name>
</gene>
<accession>C6LGQ9</accession>
<sequence length="188" mass="20255">MERRIGGMITKYDRTGGKGVRKKTEKMPGGHLLFVLAVVCALALLVMAWALLRDTGADGAAFTPPPFEENAQQGEPEVPQELGYSFLNAQEYEVGICGAPVVKNGSAVLYMTNPASNKVWLKVRILDESGQMLGESGLLKPGEYVEAVELTSMPEEDIAVVLKIMAYEPDTYYSAGAASLSTTLHIDA</sequence>
<comment type="caution">
    <text evidence="2">The sequence shown here is derived from an EMBL/GenBank/DDBJ whole genome shotgun (WGS) entry which is preliminary data.</text>
</comment>
<keyword evidence="1" id="KW-0472">Membrane</keyword>
<keyword evidence="1" id="KW-1133">Transmembrane helix</keyword>
<dbReference type="eggNOG" id="ENOG5032WZW">
    <property type="taxonomic scope" value="Bacteria"/>
</dbReference>
<name>C6LGQ9_9FIRM</name>
<organism evidence="2 3">
    <name type="scientific">Marvinbryantia formatexigens DSM 14469</name>
    <dbReference type="NCBI Taxonomy" id="478749"/>
    <lineage>
        <taxon>Bacteria</taxon>
        <taxon>Bacillati</taxon>
        <taxon>Bacillota</taxon>
        <taxon>Clostridia</taxon>
        <taxon>Lachnospirales</taxon>
        <taxon>Lachnospiraceae</taxon>
        <taxon>Marvinbryantia</taxon>
    </lineage>
</organism>
<feature type="transmembrane region" description="Helical" evidence="1">
    <location>
        <begin position="31"/>
        <end position="52"/>
    </location>
</feature>
<dbReference type="AlphaFoldDB" id="C6LGQ9"/>